<evidence type="ECO:0000313" key="3">
    <source>
        <dbReference type="Proteomes" id="UP001337723"/>
    </source>
</evidence>
<feature type="region of interest" description="Disordered" evidence="1">
    <location>
        <begin position="55"/>
        <end position="75"/>
    </location>
</feature>
<protein>
    <submittedName>
        <fullName evidence="2">Uncharacterized protein</fullName>
    </submittedName>
</protein>
<dbReference type="EMBL" id="AP027266">
    <property type="protein sequence ID" value="BDW84381.1"/>
    <property type="molecule type" value="Genomic_DNA"/>
</dbReference>
<evidence type="ECO:0000313" key="2">
    <source>
        <dbReference type="EMBL" id="BDW84381.1"/>
    </source>
</evidence>
<keyword evidence="3" id="KW-1185">Reference proteome</keyword>
<dbReference type="KEGG" id="rmai:MACH21_05580"/>
<gene>
    <name evidence="2" type="ORF">MACH21_05580</name>
</gene>
<dbReference type="Proteomes" id="UP001337723">
    <property type="component" value="Chromosome"/>
</dbReference>
<feature type="region of interest" description="Disordered" evidence="1">
    <location>
        <begin position="15"/>
        <end position="37"/>
    </location>
</feature>
<accession>A0AA48HHP8</accession>
<sequence>MGKPVDRLQKLRVRGRMAGKEKGGLPENGNPPFGFHGRDQLTARTGVLGASQLASMNSSTSGRMRLRQLFPAKMP</sequence>
<dbReference type="AlphaFoldDB" id="A0AA48HHP8"/>
<organism evidence="2 3">
    <name type="scientific">Roseicyclus marinus</name>
    <dbReference type="NCBI Taxonomy" id="2161673"/>
    <lineage>
        <taxon>Bacteria</taxon>
        <taxon>Pseudomonadati</taxon>
        <taxon>Pseudomonadota</taxon>
        <taxon>Alphaproteobacteria</taxon>
        <taxon>Rhodobacterales</taxon>
        <taxon>Roseobacteraceae</taxon>
        <taxon>Roseicyclus</taxon>
    </lineage>
</organism>
<proteinExistence type="predicted"/>
<name>A0AA48HHP8_9RHOB</name>
<evidence type="ECO:0000256" key="1">
    <source>
        <dbReference type="SAM" id="MobiDB-lite"/>
    </source>
</evidence>
<reference evidence="2 3" key="1">
    <citation type="submission" date="2023-01" db="EMBL/GenBank/DDBJ databases">
        <title>Complete genome sequence of Roseicyclus marinus strain Dej080120_10.</title>
        <authorList>
            <person name="Ueki S."/>
            <person name="Maruyama F."/>
        </authorList>
    </citation>
    <scope>NUCLEOTIDE SEQUENCE [LARGE SCALE GENOMIC DNA]</scope>
    <source>
        <strain evidence="2 3">Dej080120_10</strain>
    </source>
</reference>